<keyword evidence="5 7" id="KW-1133">Transmembrane helix</keyword>
<dbReference type="GO" id="GO:0006508">
    <property type="term" value="P:proteolysis"/>
    <property type="evidence" value="ECO:0007669"/>
    <property type="project" value="UniProtKB-KW"/>
</dbReference>
<dbReference type="InterPro" id="IPR050925">
    <property type="entry name" value="Rhomboid_protease_S54"/>
</dbReference>
<dbReference type="EC" id="3.4.21.105" evidence="9"/>
<evidence type="ECO:0000313" key="9">
    <source>
        <dbReference type="EMBL" id="MDN5214548.1"/>
    </source>
</evidence>
<evidence type="ECO:0000256" key="4">
    <source>
        <dbReference type="ARBA" id="ARBA00022801"/>
    </source>
</evidence>
<comment type="subcellular location">
    <subcellularLocation>
        <location evidence="1">Membrane</location>
        <topology evidence="1">Multi-pass membrane protein</topology>
    </subcellularLocation>
</comment>
<evidence type="ECO:0000256" key="2">
    <source>
        <dbReference type="ARBA" id="ARBA00009045"/>
    </source>
</evidence>
<feature type="domain" description="Peptidase S54 rhomboid" evidence="8">
    <location>
        <begin position="39"/>
        <end position="187"/>
    </location>
</feature>
<comment type="caution">
    <text evidence="9">The sequence shown here is derived from an EMBL/GenBank/DDBJ whole genome shotgun (WGS) entry which is preliminary data.</text>
</comment>
<feature type="transmembrane region" description="Helical" evidence="7">
    <location>
        <begin position="138"/>
        <end position="161"/>
    </location>
</feature>
<dbReference type="PANTHER" id="PTHR43731">
    <property type="entry name" value="RHOMBOID PROTEASE"/>
    <property type="match status" value="1"/>
</dbReference>
<accession>A0ABT8LE16</accession>
<feature type="transmembrane region" description="Helical" evidence="7">
    <location>
        <begin position="173"/>
        <end position="197"/>
    </location>
</feature>
<dbReference type="PANTHER" id="PTHR43731:SF14">
    <property type="entry name" value="PRESENILIN-ASSOCIATED RHOMBOID-LIKE PROTEIN, MITOCHONDRIAL"/>
    <property type="match status" value="1"/>
</dbReference>
<keyword evidence="10" id="KW-1185">Reference proteome</keyword>
<name>A0ABT8LE16_9BACT</name>
<protein>
    <submittedName>
        <fullName evidence="9">Rhomboid family intramembrane serine protease</fullName>
        <ecNumber evidence="9">3.4.21.105</ecNumber>
    </submittedName>
</protein>
<evidence type="ECO:0000256" key="5">
    <source>
        <dbReference type="ARBA" id="ARBA00022989"/>
    </source>
</evidence>
<dbReference type="InterPro" id="IPR035952">
    <property type="entry name" value="Rhomboid-like_sf"/>
</dbReference>
<feature type="transmembrane region" description="Helical" evidence="7">
    <location>
        <begin position="77"/>
        <end position="98"/>
    </location>
</feature>
<evidence type="ECO:0000313" key="10">
    <source>
        <dbReference type="Proteomes" id="UP001172083"/>
    </source>
</evidence>
<keyword evidence="3 7" id="KW-0812">Transmembrane</keyword>
<proteinExistence type="inferred from homology"/>
<evidence type="ECO:0000256" key="6">
    <source>
        <dbReference type="ARBA" id="ARBA00023136"/>
    </source>
</evidence>
<comment type="similarity">
    <text evidence="2">Belongs to the peptidase S54 family.</text>
</comment>
<evidence type="ECO:0000256" key="1">
    <source>
        <dbReference type="ARBA" id="ARBA00004141"/>
    </source>
</evidence>
<evidence type="ECO:0000259" key="8">
    <source>
        <dbReference type="Pfam" id="PF01694"/>
    </source>
</evidence>
<dbReference type="RefSeq" id="WP_346759887.1">
    <property type="nucleotide sequence ID" value="NZ_JAUJEB010000005.1"/>
</dbReference>
<organism evidence="9 10">
    <name type="scientific">Agaribacillus aureus</name>
    <dbReference type="NCBI Taxonomy" id="3051825"/>
    <lineage>
        <taxon>Bacteria</taxon>
        <taxon>Pseudomonadati</taxon>
        <taxon>Bacteroidota</taxon>
        <taxon>Cytophagia</taxon>
        <taxon>Cytophagales</taxon>
        <taxon>Splendidivirgaceae</taxon>
        <taxon>Agaribacillus</taxon>
    </lineage>
</organism>
<feature type="transmembrane region" description="Helical" evidence="7">
    <location>
        <begin position="110"/>
        <end position="132"/>
    </location>
</feature>
<keyword evidence="9" id="KW-0645">Protease</keyword>
<sequence>MSTTLIIIAVTVALSMYAFSNHDIFYKWMMNPYSVANKNQYFRFLTSGFIHSDYVHLGFNMLTLYFFGDHVEYFFEIQSAGFGTLIYVGFYLAAIVLSEIPTFLKHKNNVNYNSLGASGGVAAIVFSSIMIYPSNVLYISMLVPIPAFVFGILYLVYSYYMSKKGKDNINHDAHFYGAVFGILFTLVVDPGLLSAFFEEIGNFSLGTLLP</sequence>
<dbReference type="Gene3D" id="1.20.1540.10">
    <property type="entry name" value="Rhomboid-like"/>
    <property type="match status" value="1"/>
</dbReference>
<dbReference type="InterPro" id="IPR022764">
    <property type="entry name" value="Peptidase_S54_rhomboid_dom"/>
</dbReference>
<keyword evidence="6 7" id="KW-0472">Membrane</keyword>
<dbReference type="GO" id="GO:0008233">
    <property type="term" value="F:peptidase activity"/>
    <property type="evidence" value="ECO:0007669"/>
    <property type="project" value="UniProtKB-KW"/>
</dbReference>
<dbReference type="Pfam" id="PF01694">
    <property type="entry name" value="Rhomboid"/>
    <property type="match status" value="1"/>
</dbReference>
<dbReference type="EMBL" id="JAUJEB010000005">
    <property type="protein sequence ID" value="MDN5214548.1"/>
    <property type="molecule type" value="Genomic_DNA"/>
</dbReference>
<evidence type="ECO:0000256" key="3">
    <source>
        <dbReference type="ARBA" id="ARBA00022692"/>
    </source>
</evidence>
<keyword evidence="4 9" id="KW-0378">Hydrolase</keyword>
<dbReference type="SUPFAM" id="SSF144091">
    <property type="entry name" value="Rhomboid-like"/>
    <property type="match status" value="1"/>
</dbReference>
<dbReference type="Proteomes" id="UP001172083">
    <property type="component" value="Unassembled WGS sequence"/>
</dbReference>
<reference evidence="9" key="1">
    <citation type="submission" date="2023-06" db="EMBL/GenBank/DDBJ databases">
        <title>Genomic of Agaribacillus aureum.</title>
        <authorList>
            <person name="Wang G."/>
        </authorList>
    </citation>
    <scope>NUCLEOTIDE SEQUENCE</scope>
    <source>
        <strain evidence="9">BMA12</strain>
    </source>
</reference>
<evidence type="ECO:0000256" key="7">
    <source>
        <dbReference type="SAM" id="Phobius"/>
    </source>
</evidence>
<gene>
    <name evidence="9" type="ORF">QQ020_20885</name>
</gene>